<dbReference type="AlphaFoldDB" id="A0A5N5G3W9"/>
<comment type="caution">
    <text evidence="2">The sequence shown here is derived from an EMBL/GenBank/DDBJ whole genome shotgun (WGS) entry which is preliminary data.</text>
</comment>
<reference evidence="2 3" key="3">
    <citation type="submission" date="2019-11" db="EMBL/GenBank/DDBJ databases">
        <title>A de novo genome assembly of a pear dwarfing rootstock.</title>
        <authorList>
            <person name="Wang F."/>
            <person name="Wang J."/>
            <person name="Li S."/>
            <person name="Zhang Y."/>
            <person name="Fang M."/>
            <person name="Ma L."/>
            <person name="Zhao Y."/>
            <person name="Jiang S."/>
        </authorList>
    </citation>
    <scope>NUCLEOTIDE SEQUENCE [LARGE SCALE GENOMIC DNA]</scope>
    <source>
        <strain evidence="2">S2</strain>
        <tissue evidence="2">Leaf</tissue>
    </source>
</reference>
<dbReference type="OrthoDB" id="1879425at2759"/>
<dbReference type="Proteomes" id="UP000327157">
    <property type="component" value="Chromosome 14"/>
</dbReference>
<sequence>MTGNKSKQTLVRITSGKEETAISKPEPGIFSKIFLGVGKRKSTPAQEDPDGKVPISIATTGENPEKVVLPDSIKPQIAPPPPPLRPPSIKRAPTFDDKLSSSVGGVKPGTTEHQNPICLPPQNLKAPGMKPRSRLQQDLE</sequence>
<evidence type="ECO:0000313" key="2">
    <source>
        <dbReference type="EMBL" id="KAB2608390.1"/>
    </source>
</evidence>
<feature type="region of interest" description="Disordered" evidence="1">
    <location>
        <begin position="40"/>
        <end position="140"/>
    </location>
</feature>
<dbReference type="EMBL" id="SMOL01000553">
    <property type="protein sequence ID" value="KAB2608390.1"/>
    <property type="molecule type" value="Genomic_DNA"/>
</dbReference>
<name>A0A5N5G3W9_9ROSA</name>
<reference evidence="2 3" key="1">
    <citation type="submission" date="2019-09" db="EMBL/GenBank/DDBJ databases">
        <authorList>
            <person name="Ou C."/>
        </authorList>
    </citation>
    <scope>NUCLEOTIDE SEQUENCE [LARGE SCALE GENOMIC DNA]</scope>
    <source>
        <strain evidence="2">S2</strain>
        <tissue evidence="2">Leaf</tissue>
    </source>
</reference>
<keyword evidence="3" id="KW-1185">Reference proteome</keyword>
<evidence type="ECO:0000256" key="1">
    <source>
        <dbReference type="SAM" id="MobiDB-lite"/>
    </source>
</evidence>
<accession>A0A5N5G3W9</accession>
<gene>
    <name evidence="2" type="ORF">D8674_011558</name>
</gene>
<reference evidence="3" key="2">
    <citation type="submission" date="2019-10" db="EMBL/GenBank/DDBJ databases">
        <title>A de novo genome assembly of a pear dwarfing rootstock.</title>
        <authorList>
            <person name="Wang F."/>
            <person name="Wang J."/>
            <person name="Li S."/>
            <person name="Zhang Y."/>
            <person name="Fang M."/>
            <person name="Ma L."/>
            <person name="Zhao Y."/>
            <person name="Jiang S."/>
        </authorList>
    </citation>
    <scope>NUCLEOTIDE SEQUENCE [LARGE SCALE GENOMIC DNA]</scope>
</reference>
<proteinExistence type="predicted"/>
<organism evidence="2 3">
    <name type="scientific">Pyrus ussuriensis x Pyrus communis</name>
    <dbReference type="NCBI Taxonomy" id="2448454"/>
    <lineage>
        <taxon>Eukaryota</taxon>
        <taxon>Viridiplantae</taxon>
        <taxon>Streptophyta</taxon>
        <taxon>Embryophyta</taxon>
        <taxon>Tracheophyta</taxon>
        <taxon>Spermatophyta</taxon>
        <taxon>Magnoliopsida</taxon>
        <taxon>eudicotyledons</taxon>
        <taxon>Gunneridae</taxon>
        <taxon>Pentapetalae</taxon>
        <taxon>rosids</taxon>
        <taxon>fabids</taxon>
        <taxon>Rosales</taxon>
        <taxon>Rosaceae</taxon>
        <taxon>Amygdaloideae</taxon>
        <taxon>Maleae</taxon>
        <taxon>Pyrus</taxon>
    </lineage>
</organism>
<feature type="compositionally biased region" description="Pro residues" evidence="1">
    <location>
        <begin position="77"/>
        <end position="86"/>
    </location>
</feature>
<evidence type="ECO:0000313" key="3">
    <source>
        <dbReference type="Proteomes" id="UP000327157"/>
    </source>
</evidence>
<protein>
    <submittedName>
        <fullName evidence="2">Uncharacterized protein</fullName>
    </submittedName>
</protein>